<gene>
    <name evidence="2" type="ORF">EPA93_03195</name>
</gene>
<feature type="transmembrane region" description="Helical" evidence="1">
    <location>
        <begin position="60"/>
        <end position="80"/>
    </location>
</feature>
<feature type="transmembrane region" description="Helical" evidence="1">
    <location>
        <begin position="12"/>
        <end position="40"/>
    </location>
</feature>
<evidence type="ECO:0000313" key="3">
    <source>
        <dbReference type="Proteomes" id="UP000290365"/>
    </source>
</evidence>
<evidence type="ECO:0000256" key="1">
    <source>
        <dbReference type="SAM" id="Phobius"/>
    </source>
</evidence>
<keyword evidence="1" id="KW-0472">Membrane</keyword>
<sequence>MPKKMTIRQKRWLLSAHILCSVAWLGAATCSLILNLAVLFTNDAHLLNAAYIFVGTLDKALLRGGALGAIISGVLLSVFTKWGLFRFYWIIVKEAISLLCMIIGVIISGWNDEAILLTAQYGLHAMHNQLYLTNQTMIFIGITFQLISLSAVFVISIFKPWGQLGNSATASKAKAGKQTILR</sequence>
<dbReference type="Proteomes" id="UP000290365">
    <property type="component" value="Chromosome"/>
</dbReference>
<dbReference type="EMBL" id="CP035758">
    <property type="protein sequence ID" value="QBD75052.1"/>
    <property type="molecule type" value="Genomic_DNA"/>
</dbReference>
<organism evidence="2 3">
    <name type="scientific">Ktedonosporobacter rubrisoli</name>
    <dbReference type="NCBI Taxonomy" id="2509675"/>
    <lineage>
        <taxon>Bacteria</taxon>
        <taxon>Bacillati</taxon>
        <taxon>Chloroflexota</taxon>
        <taxon>Ktedonobacteria</taxon>
        <taxon>Ktedonobacterales</taxon>
        <taxon>Ktedonosporobacteraceae</taxon>
        <taxon>Ktedonosporobacter</taxon>
    </lineage>
</organism>
<dbReference type="OrthoDB" id="156858at2"/>
<accession>A0A4P6JJF2</accession>
<proteinExistence type="predicted"/>
<keyword evidence="1" id="KW-0812">Transmembrane</keyword>
<evidence type="ECO:0000313" key="2">
    <source>
        <dbReference type="EMBL" id="QBD75052.1"/>
    </source>
</evidence>
<dbReference type="KEGG" id="kbs:EPA93_03195"/>
<name>A0A4P6JJF2_KTERU</name>
<keyword evidence="1" id="KW-1133">Transmembrane helix</keyword>
<feature type="transmembrane region" description="Helical" evidence="1">
    <location>
        <begin position="87"/>
        <end position="110"/>
    </location>
</feature>
<protein>
    <recommendedName>
        <fullName evidence="4">DUF2269 family protein</fullName>
    </recommendedName>
</protein>
<keyword evidence="3" id="KW-1185">Reference proteome</keyword>
<dbReference type="AlphaFoldDB" id="A0A4P6JJF2"/>
<feature type="transmembrane region" description="Helical" evidence="1">
    <location>
        <begin position="136"/>
        <end position="158"/>
    </location>
</feature>
<dbReference type="RefSeq" id="WP_129885651.1">
    <property type="nucleotide sequence ID" value="NZ_CP035758.1"/>
</dbReference>
<reference evidence="2 3" key="1">
    <citation type="submission" date="2019-01" db="EMBL/GenBank/DDBJ databases">
        <title>Ktedonosporobacter rubrisoli SCAWS-G2.</title>
        <authorList>
            <person name="Huang Y."/>
            <person name="Yan B."/>
        </authorList>
    </citation>
    <scope>NUCLEOTIDE SEQUENCE [LARGE SCALE GENOMIC DNA]</scope>
    <source>
        <strain evidence="2 3">SCAWS-G2</strain>
    </source>
</reference>
<evidence type="ECO:0008006" key="4">
    <source>
        <dbReference type="Google" id="ProtNLM"/>
    </source>
</evidence>